<feature type="compositionally biased region" description="Low complexity" evidence="1">
    <location>
        <begin position="97"/>
        <end position="109"/>
    </location>
</feature>
<reference evidence="2 3" key="1">
    <citation type="submission" date="2020-08" db="EMBL/GenBank/DDBJ databases">
        <title>Sequencing the genomes of 1000 actinobacteria strains.</title>
        <authorList>
            <person name="Klenk H.-P."/>
        </authorList>
    </citation>
    <scope>NUCLEOTIDE SEQUENCE [LARGE SCALE GENOMIC DNA]</scope>
    <source>
        <strain evidence="2 3">DSM 46659</strain>
    </source>
</reference>
<dbReference type="RefSeq" id="WP_184075547.1">
    <property type="nucleotide sequence ID" value="NZ_JACHDS010000001.1"/>
</dbReference>
<feature type="compositionally biased region" description="Basic and acidic residues" evidence="1">
    <location>
        <begin position="79"/>
        <end position="88"/>
    </location>
</feature>
<protein>
    <submittedName>
        <fullName evidence="2">Uncharacterized protein</fullName>
    </submittedName>
</protein>
<sequence>MNAPTEHETELAALRRDYPDWTIRTERIAGGLLCVAQRRTPLDAPWYETPGLYDQVRAVGLGALRVALEGQNRRAASLRAEHRSRTAGDTETGGGAAPAALVAAGKGHR</sequence>
<dbReference type="EMBL" id="JACHDS010000001">
    <property type="protein sequence ID" value="MBB6172216.1"/>
    <property type="molecule type" value="Genomic_DNA"/>
</dbReference>
<feature type="region of interest" description="Disordered" evidence="1">
    <location>
        <begin position="74"/>
        <end position="109"/>
    </location>
</feature>
<proteinExistence type="predicted"/>
<organism evidence="2 3">
    <name type="scientific">Nocardiopsis mwathae</name>
    <dbReference type="NCBI Taxonomy" id="1472723"/>
    <lineage>
        <taxon>Bacteria</taxon>
        <taxon>Bacillati</taxon>
        <taxon>Actinomycetota</taxon>
        <taxon>Actinomycetes</taxon>
        <taxon>Streptosporangiales</taxon>
        <taxon>Nocardiopsidaceae</taxon>
        <taxon>Nocardiopsis</taxon>
    </lineage>
</organism>
<dbReference type="AlphaFoldDB" id="A0A7W9YIN5"/>
<evidence type="ECO:0000313" key="2">
    <source>
        <dbReference type="EMBL" id="MBB6172216.1"/>
    </source>
</evidence>
<evidence type="ECO:0000256" key="1">
    <source>
        <dbReference type="SAM" id="MobiDB-lite"/>
    </source>
</evidence>
<dbReference type="Proteomes" id="UP000546642">
    <property type="component" value="Unassembled WGS sequence"/>
</dbReference>
<name>A0A7W9YIN5_9ACTN</name>
<accession>A0A7W9YIN5</accession>
<gene>
    <name evidence="2" type="ORF">HNR23_002276</name>
</gene>
<evidence type="ECO:0000313" key="3">
    <source>
        <dbReference type="Proteomes" id="UP000546642"/>
    </source>
</evidence>
<comment type="caution">
    <text evidence="2">The sequence shown here is derived from an EMBL/GenBank/DDBJ whole genome shotgun (WGS) entry which is preliminary data.</text>
</comment>
<keyword evidence="3" id="KW-1185">Reference proteome</keyword>